<organism evidence="3 4">
    <name type="scientific">Alcaligenes xylosoxydans xylosoxydans</name>
    <name type="common">Achromobacter xylosoxidans</name>
    <dbReference type="NCBI Taxonomy" id="85698"/>
    <lineage>
        <taxon>Bacteria</taxon>
        <taxon>Pseudomonadati</taxon>
        <taxon>Pseudomonadota</taxon>
        <taxon>Betaproteobacteria</taxon>
        <taxon>Burkholderiales</taxon>
        <taxon>Alcaligenaceae</taxon>
        <taxon>Achromobacter</taxon>
    </lineage>
</organism>
<dbReference type="Proteomes" id="UP000060602">
    <property type="component" value="Chromosome"/>
</dbReference>
<feature type="domain" description="AB hydrolase-1" evidence="2">
    <location>
        <begin position="26"/>
        <end position="247"/>
    </location>
</feature>
<dbReference type="InterPro" id="IPR050266">
    <property type="entry name" value="AB_hydrolase_sf"/>
</dbReference>
<dbReference type="GO" id="GO:0016020">
    <property type="term" value="C:membrane"/>
    <property type="evidence" value="ECO:0007669"/>
    <property type="project" value="TreeGrafter"/>
</dbReference>
<reference evidence="4" key="1">
    <citation type="submission" date="2015-12" db="EMBL/GenBank/DDBJ databases">
        <title>FDA dAtabase for Regulatory Grade micrObial Sequences (FDA-ARGOS): Supporting development and validation of Infectious Disease Dx tests.</title>
        <authorList>
            <person name="Case J."/>
            <person name="Tallon L."/>
            <person name="Sadzewicz L."/>
            <person name="Sengamalay N."/>
            <person name="Ott S."/>
            <person name="Godinez A."/>
            <person name="Nagaraj S."/>
            <person name="Nadendla S."/>
            <person name="Sichtig H."/>
        </authorList>
    </citation>
    <scope>NUCLEOTIDE SEQUENCE [LARGE SCALE GENOMIC DNA]</scope>
    <source>
        <strain evidence="4">FDAARGOS_147</strain>
    </source>
</reference>
<name>A0A2L0PU52_ALCXX</name>
<evidence type="ECO:0000313" key="3">
    <source>
        <dbReference type="EMBL" id="AUZ18226.1"/>
    </source>
</evidence>
<dbReference type="SUPFAM" id="SSF53474">
    <property type="entry name" value="alpha/beta-Hydrolases"/>
    <property type="match status" value="1"/>
</dbReference>
<dbReference type="RefSeq" id="WP_104021772.1">
    <property type="nucleotide sequence ID" value="NZ_CP014060.2"/>
</dbReference>
<dbReference type="GO" id="GO:0016787">
    <property type="term" value="F:hydrolase activity"/>
    <property type="evidence" value="ECO:0007669"/>
    <property type="project" value="UniProtKB-KW"/>
</dbReference>
<dbReference type="PANTHER" id="PTHR43798:SF31">
    <property type="entry name" value="AB HYDROLASE SUPERFAMILY PROTEIN YCLE"/>
    <property type="match status" value="1"/>
</dbReference>
<dbReference type="Gene3D" id="3.40.50.1820">
    <property type="entry name" value="alpha/beta hydrolase"/>
    <property type="match status" value="1"/>
</dbReference>
<gene>
    <name evidence="3" type="ORF">AL504_30300</name>
</gene>
<evidence type="ECO:0000256" key="1">
    <source>
        <dbReference type="ARBA" id="ARBA00022801"/>
    </source>
</evidence>
<keyword evidence="1 3" id="KW-0378">Hydrolase</keyword>
<dbReference type="PANTHER" id="PTHR43798">
    <property type="entry name" value="MONOACYLGLYCEROL LIPASE"/>
    <property type="match status" value="1"/>
</dbReference>
<proteinExistence type="predicted"/>
<dbReference type="InterPro" id="IPR029058">
    <property type="entry name" value="AB_hydrolase_fold"/>
</dbReference>
<dbReference type="Pfam" id="PF00561">
    <property type="entry name" value="Abhydrolase_1"/>
    <property type="match status" value="1"/>
</dbReference>
<dbReference type="EMBL" id="CP014060">
    <property type="protein sequence ID" value="AUZ18226.1"/>
    <property type="molecule type" value="Genomic_DNA"/>
</dbReference>
<evidence type="ECO:0000313" key="4">
    <source>
        <dbReference type="Proteomes" id="UP000060602"/>
    </source>
</evidence>
<sequence length="265" mass="28792">MKTSPEIHPGSNAGLGYARHGEGPIPVLVLHDWLGDHGNYDAVMPWLDGEAFTYVFADLRGYGLSIELTGACTVEEIASDCLALADRLGWQRFHVVGHSMTGMITQRLAADAPSRVISAIAVCPISAAGNRLAPEALAFFASTADDDEDLRRLFQFVSRGLSDAWARAKARHNRATVAPACRRKYLDMLVTADFVDAVRGLDTPFLVVVGDQDPGIDAQAMQGTFLAWHPNATLHVLAHCGHYPMQERPPAFAALIEDFLKRQAA</sequence>
<evidence type="ECO:0000259" key="2">
    <source>
        <dbReference type="Pfam" id="PF00561"/>
    </source>
</evidence>
<protein>
    <submittedName>
        <fullName evidence="3">Alpha/beta hydrolase</fullName>
    </submittedName>
</protein>
<dbReference type="InterPro" id="IPR000073">
    <property type="entry name" value="AB_hydrolase_1"/>
</dbReference>
<dbReference type="AlphaFoldDB" id="A0A2L0PU52"/>
<accession>A0A2L0PU52</accession>